<gene>
    <name evidence="2" type="ORF">NFI88_16175</name>
</gene>
<protein>
    <submittedName>
        <fullName evidence="2">Uncharacterized protein</fullName>
    </submittedName>
</protein>
<evidence type="ECO:0000313" key="2">
    <source>
        <dbReference type="EMBL" id="MCQ8242371.1"/>
    </source>
</evidence>
<evidence type="ECO:0000313" key="3">
    <source>
        <dbReference type="Proteomes" id="UP001524547"/>
    </source>
</evidence>
<dbReference type="RefSeq" id="WP_422921128.1">
    <property type="nucleotide sequence ID" value="NZ_JAMZEJ010000011.1"/>
</dbReference>
<feature type="region of interest" description="Disordered" evidence="1">
    <location>
        <begin position="1"/>
        <end position="20"/>
    </location>
</feature>
<comment type="caution">
    <text evidence="2">The sequence shown here is derived from an EMBL/GenBank/DDBJ whole genome shotgun (WGS) entry which is preliminary data.</text>
</comment>
<accession>A0ABT1W199</accession>
<feature type="compositionally biased region" description="Basic and acidic residues" evidence="1">
    <location>
        <begin position="1"/>
        <end position="12"/>
    </location>
</feature>
<sequence length="106" mass="11513">MAIGSDPEHPSTTEDVPAAPGWVEAAMDDIRRDMLPDRPAVRGLCNGYLDCLATAGNVADLDSHHDRCRRRFLDGLREDGALSGSALTRLEQRLEALEADITARIA</sequence>
<organism evidence="2 3">
    <name type="scientific">Rhizosaccharibacter radicis</name>
    <dbReference type="NCBI Taxonomy" id="2782605"/>
    <lineage>
        <taxon>Bacteria</taxon>
        <taxon>Pseudomonadati</taxon>
        <taxon>Pseudomonadota</taxon>
        <taxon>Alphaproteobacteria</taxon>
        <taxon>Acetobacterales</taxon>
        <taxon>Acetobacteraceae</taxon>
        <taxon>Rhizosaccharibacter</taxon>
    </lineage>
</organism>
<dbReference type="Proteomes" id="UP001524547">
    <property type="component" value="Unassembled WGS sequence"/>
</dbReference>
<proteinExistence type="predicted"/>
<evidence type="ECO:0000256" key="1">
    <source>
        <dbReference type="SAM" id="MobiDB-lite"/>
    </source>
</evidence>
<keyword evidence="3" id="KW-1185">Reference proteome</keyword>
<dbReference type="EMBL" id="JAMZEJ010000011">
    <property type="protein sequence ID" value="MCQ8242371.1"/>
    <property type="molecule type" value="Genomic_DNA"/>
</dbReference>
<name>A0ABT1W199_9PROT</name>
<reference evidence="2 3" key="1">
    <citation type="submission" date="2022-06" db="EMBL/GenBank/DDBJ databases">
        <title>Rhizosaccharibacter gen. nov. sp. nov. KSS12, endophytic bacteria isolated from sugarcane.</title>
        <authorList>
            <person name="Pitiwittayakul N."/>
        </authorList>
    </citation>
    <scope>NUCLEOTIDE SEQUENCE [LARGE SCALE GENOMIC DNA]</scope>
    <source>
        <strain evidence="2 3">KSS12</strain>
    </source>
</reference>